<dbReference type="PANTHER" id="PTHR16305">
    <property type="entry name" value="TESTICULAR SOLUBLE ADENYLYL CYCLASE"/>
    <property type="match status" value="1"/>
</dbReference>
<keyword evidence="4" id="KW-1185">Reference proteome</keyword>
<sequence>MVLNIAPLTEEAIRGLLKELCDDFNFDEIDDYLPKDIMVKSQGNPMVATSLINFMMAENEILVVAGTLKAKMPSNRNITSALQIAATNDATRSIVAQFDKLSTLMKQFLRVAAIAGQHFKISEVLAVLKQSLDKDSDMDDKFKFIYFPKEKVQIKLLASDEYDNNNDEEIESEYKAESSAVEELQFAHYLIQQGILSSMMPSQQESLHKEFAQMYETLISTGYDVLSYRQLLVYHLMKTNGDNKRKQKNIYRAFVDFAERFQTAEALEFYEMLENFPDRLPQTLFEEMQVARLLSGLYFEQQ</sequence>
<evidence type="ECO:0000313" key="4">
    <source>
        <dbReference type="Proteomes" id="UP001211907"/>
    </source>
</evidence>
<keyword evidence="2" id="KW-0067">ATP-binding</keyword>
<dbReference type="GO" id="GO:0004016">
    <property type="term" value="F:adenylate cyclase activity"/>
    <property type="evidence" value="ECO:0007669"/>
    <property type="project" value="TreeGrafter"/>
</dbReference>
<proteinExistence type="predicted"/>
<dbReference type="Proteomes" id="UP001211907">
    <property type="component" value="Unassembled WGS sequence"/>
</dbReference>
<accession>A0AAD5T7B6</accession>
<dbReference type="EMBL" id="JADGJH010000149">
    <property type="protein sequence ID" value="KAJ3135964.1"/>
    <property type="molecule type" value="Genomic_DNA"/>
</dbReference>
<protein>
    <submittedName>
        <fullName evidence="3">Uncharacterized protein</fullName>
    </submittedName>
</protein>
<dbReference type="PANTHER" id="PTHR16305:SF28">
    <property type="entry name" value="GUANYLATE CYCLASE DOMAIN-CONTAINING PROTEIN"/>
    <property type="match status" value="1"/>
</dbReference>
<keyword evidence="1" id="KW-0547">Nucleotide-binding</keyword>
<dbReference type="AlphaFoldDB" id="A0AAD5T7B6"/>
<evidence type="ECO:0000256" key="1">
    <source>
        <dbReference type="ARBA" id="ARBA00022741"/>
    </source>
</evidence>
<evidence type="ECO:0000313" key="3">
    <source>
        <dbReference type="EMBL" id="KAJ3135964.1"/>
    </source>
</evidence>
<name>A0AAD5T7B6_9FUNG</name>
<organism evidence="3 4">
    <name type="scientific">Physocladia obscura</name>
    <dbReference type="NCBI Taxonomy" id="109957"/>
    <lineage>
        <taxon>Eukaryota</taxon>
        <taxon>Fungi</taxon>
        <taxon>Fungi incertae sedis</taxon>
        <taxon>Chytridiomycota</taxon>
        <taxon>Chytridiomycota incertae sedis</taxon>
        <taxon>Chytridiomycetes</taxon>
        <taxon>Chytridiales</taxon>
        <taxon>Chytriomycetaceae</taxon>
        <taxon>Physocladia</taxon>
    </lineage>
</organism>
<reference evidence="3" key="1">
    <citation type="submission" date="2020-05" db="EMBL/GenBank/DDBJ databases">
        <title>Phylogenomic resolution of chytrid fungi.</title>
        <authorList>
            <person name="Stajich J.E."/>
            <person name="Amses K."/>
            <person name="Simmons R."/>
            <person name="Seto K."/>
            <person name="Myers J."/>
            <person name="Bonds A."/>
            <person name="Quandt C.A."/>
            <person name="Barry K."/>
            <person name="Liu P."/>
            <person name="Grigoriev I."/>
            <person name="Longcore J.E."/>
            <person name="James T.Y."/>
        </authorList>
    </citation>
    <scope>NUCLEOTIDE SEQUENCE</scope>
    <source>
        <strain evidence="3">JEL0513</strain>
    </source>
</reference>
<gene>
    <name evidence="3" type="ORF">HK100_002152</name>
</gene>
<dbReference type="GO" id="GO:0005737">
    <property type="term" value="C:cytoplasm"/>
    <property type="evidence" value="ECO:0007669"/>
    <property type="project" value="TreeGrafter"/>
</dbReference>
<comment type="caution">
    <text evidence="3">The sequence shown here is derived from an EMBL/GenBank/DDBJ whole genome shotgun (WGS) entry which is preliminary data.</text>
</comment>
<dbReference type="GO" id="GO:0005524">
    <property type="term" value="F:ATP binding"/>
    <property type="evidence" value="ECO:0007669"/>
    <property type="project" value="UniProtKB-KW"/>
</dbReference>
<evidence type="ECO:0000256" key="2">
    <source>
        <dbReference type="ARBA" id="ARBA00022840"/>
    </source>
</evidence>